<name>A0A0A9EH85_ARUDO</name>
<sequence>MYIVFIPLLVQTGTGQFRKLVQSGKGQGFISLSLFSQN</sequence>
<protein>
    <submittedName>
        <fullName evidence="1">Uncharacterized protein</fullName>
    </submittedName>
</protein>
<accession>A0A0A9EH85</accession>
<dbReference type="AlphaFoldDB" id="A0A0A9EH85"/>
<proteinExistence type="predicted"/>
<dbReference type="EMBL" id="GBRH01202488">
    <property type="protein sequence ID" value="JAD95407.1"/>
    <property type="molecule type" value="Transcribed_RNA"/>
</dbReference>
<evidence type="ECO:0000313" key="1">
    <source>
        <dbReference type="EMBL" id="JAD95407.1"/>
    </source>
</evidence>
<reference evidence="1" key="1">
    <citation type="submission" date="2014-09" db="EMBL/GenBank/DDBJ databases">
        <authorList>
            <person name="Magalhaes I.L.F."/>
            <person name="Oliveira U."/>
            <person name="Santos F.R."/>
            <person name="Vidigal T.H.D.A."/>
            <person name="Brescovit A.D."/>
            <person name="Santos A.J."/>
        </authorList>
    </citation>
    <scope>NUCLEOTIDE SEQUENCE</scope>
    <source>
        <tissue evidence="1">Shoot tissue taken approximately 20 cm above the soil surface</tissue>
    </source>
</reference>
<organism evidence="1">
    <name type="scientific">Arundo donax</name>
    <name type="common">Giant reed</name>
    <name type="synonym">Donax arundinaceus</name>
    <dbReference type="NCBI Taxonomy" id="35708"/>
    <lineage>
        <taxon>Eukaryota</taxon>
        <taxon>Viridiplantae</taxon>
        <taxon>Streptophyta</taxon>
        <taxon>Embryophyta</taxon>
        <taxon>Tracheophyta</taxon>
        <taxon>Spermatophyta</taxon>
        <taxon>Magnoliopsida</taxon>
        <taxon>Liliopsida</taxon>
        <taxon>Poales</taxon>
        <taxon>Poaceae</taxon>
        <taxon>PACMAD clade</taxon>
        <taxon>Arundinoideae</taxon>
        <taxon>Arundineae</taxon>
        <taxon>Arundo</taxon>
    </lineage>
</organism>
<reference evidence="1" key="2">
    <citation type="journal article" date="2015" name="Data Brief">
        <title>Shoot transcriptome of the giant reed, Arundo donax.</title>
        <authorList>
            <person name="Barrero R.A."/>
            <person name="Guerrero F.D."/>
            <person name="Moolhuijzen P."/>
            <person name="Goolsby J.A."/>
            <person name="Tidwell J."/>
            <person name="Bellgard S.E."/>
            <person name="Bellgard M.I."/>
        </authorList>
    </citation>
    <scope>NUCLEOTIDE SEQUENCE</scope>
    <source>
        <tissue evidence="1">Shoot tissue taken approximately 20 cm above the soil surface</tissue>
    </source>
</reference>